<dbReference type="EMBL" id="ACHA02000012">
    <property type="protein sequence ID" value="EFK56009.1"/>
    <property type="molecule type" value="Genomic_DNA"/>
</dbReference>
<keyword evidence="4" id="KW-0472">Membrane</keyword>
<dbReference type="OrthoDB" id="1145062at2"/>
<evidence type="ECO:0000313" key="5">
    <source>
        <dbReference type="EMBL" id="EFK56009.1"/>
    </source>
</evidence>
<dbReference type="STRING" id="525373.HMPREF0766_13212"/>
<dbReference type="GeneID" id="95427232"/>
<dbReference type="GO" id="GO:0005829">
    <property type="term" value="C:cytosol"/>
    <property type="evidence" value="ECO:0007669"/>
    <property type="project" value="TreeGrafter"/>
</dbReference>
<dbReference type="Pfam" id="PF03938">
    <property type="entry name" value="OmpH"/>
    <property type="match status" value="1"/>
</dbReference>
<keyword evidence="2" id="KW-0732">Signal</keyword>
<dbReference type="HOGENOM" id="CLU_053320_2_0_10"/>
<gene>
    <name evidence="5" type="ORF">HMPREF0766_13212</name>
</gene>
<dbReference type="InterPro" id="IPR024930">
    <property type="entry name" value="Skp_dom_sf"/>
</dbReference>
<dbReference type="AlphaFoldDB" id="D7VQF8"/>
<dbReference type="SUPFAM" id="SSF111384">
    <property type="entry name" value="OmpH-like"/>
    <property type="match status" value="1"/>
</dbReference>
<dbReference type="InterPro" id="IPR005632">
    <property type="entry name" value="Chaperone_Skp"/>
</dbReference>
<keyword evidence="3" id="KW-0175">Coiled coil</keyword>
<dbReference type="GO" id="GO:0050821">
    <property type="term" value="P:protein stabilization"/>
    <property type="evidence" value="ECO:0007669"/>
    <property type="project" value="TreeGrafter"/>
</dbReference>
<dbReference type="Gene3D" id="3.30.910.20">
    <property type="entry name" value="Skp domain"/>
    <property type="match status" value="1"/>
</dbReference>
<keyword evidence="4" id="KW-1133">Transmembrane helix</keyword>
<accession>D7VQF8</accession>
<keyword evidence="6" id="KW-1185">Reference proteome</keyword>
<evidence type="ECO:0000256" key="1">
    <source>
        <dbReference type="ARBA" id="ARBA00009091"/>
    </source>
</evidence>
<reference evidence="5" key="1">
    <citation type="submission" date="2010-07" db="EMBL/GenBank/DDBJ databases">
        <authorList>
            <person name="Muzny D."/>
            <person name="Qin X."/>
            <person name="Buhay C."/>
            <person name="Dugan-Rocha S."/>
            <person name="Ding Y."/>
            <person name="Chen G."/>
            <person name="Hawes A."/>
            <person name="Holder M."/>
            <person name="Jhangiani S."/>
            <person name="Johnson A."/>
            <person name="Khan Z."/>
            <person name="Li Z."/>
            <person name="Liu W."/>
            <person name="Liu X."/>
            <person name="Perez L."/>
            <person name="Shen H."/>
            <person name="Wang Q."/>
            <person name="Watt J."/>
            <person name="Xi L."/>
            <person name="Xin Y."/>
            <person name="Zhou J."/>
            <person name="Deng J."/>
            <person name="Jiang H."/>
            <person name="Liu Y."/>
            <person name="Qu J."/>
            <person name="Song X.-Z."/>
            <person name="Zhang L."/>
            <person name="Villasana D."/>
            <person name="Johnson A."/>
            <person name="Liu J."/>
            <person name="Liyanage D."/>
            <person name="Lorensuhewa L."/>
            <person name="Robinson T."/>
            <person name="Song A."/>
            <person name="Song B.-B."/>
            <person name="Dinh H."/>
            <person name="Thornton R."/>
            <person name="Coyle M."/>
            <person name="Francisco L."/>
            <person name="Jackson L."/>
            <person name="Javaid M."/>
            <person name="Korchina V."/>
            <person name="Kovar C."/>
            <person name="Mata R."/>
            <person name="Mathew T."/>
            <person name="Ngo R."/>
            <person name="Nguyen L."/>
            <person name="Nguyen N."/>
            <person name="Okwuonu G."/>
            <person name="Ongeri F."/>
            <person name="Pham C."/>
            <person name="Simmons D."/>
            <person name="Wilczek-Boney K."/>
            <person name="Hale W."/>
            <person name="Jakkamsetti A."/>
            <person name="Pham P."/>
            <person name="Ruth R."/>
            <person name="San Lucas F."/>
            <person name="Warren J."/>
            <person name="Zhang J."/>
            <person name="Zhao Z."/>
            <person name="Zhou C."/>
            <person name="Zhu D."/>
            <person name="Lee S."/>
            <person name="Bess C."/>
            <person name="Blankenburg K."/>
            <person name="Forbes L."/>
            <person name="Fu Q."/>
            <person name="Gubbala S."/>
            <person name="Hirani K."/>
            <person name="Jayaseelan J.C."/>
            <person name="Lara F."/>
            <person name="Munidasa M."/>
            <person name="Palculict T."/>
            <person name="Patil S."/>
            <person name="Pu L.-L."/>
            <person name="Saada N."/>
            <person name="Tang L."/>
            <person name="Weissenberger G."/>
            <person name="Zhu Y."/>
            <person name="Hemphill L."/>
            <person name="Shang Y."/>
            <person name="Youmans B."/>
            <person name="Ayvaz T."/>
            <person name="Ross M."/>
            <person name="Santibanez J."/>
            <person name="Aqrawi P."/>
            <person name="Gross S."/>
            <person name="Joshi V."/>
            <person name="Fowler G."/>
            <person name="Nazareth L."/>
            <person name="Reid J."/>
            <person name="Worley K."/>
            <person name="Petrosino J."/>
            <person name="Highlander S."/>
            <person name="Gibbs R."/>
        </authorList>
    </citation>
    <scope>NUCLEOTIDE SEQUENCE [LARGE SCALE GENOMIC DNA]</scope>
    <source>
        <strain evidence="5">ATCC 33861</strain>
    </source>
</reference>
<dbReference type="Proteomes" id="UP000006258">
    <property type="component" value="Unassembled WGS sequence"/>
</dbReference>
<comment type="caution">
    <text evidence="5">The sequence shown here is derived from an EMBL/GenBank/DDBJ whole genome shotgun (WGS) entry which is preliminary data.</text>
</comment>
<dbReference type="RefSeq" id="WP_002994261.1">
    <property type="nucleotide sequence ID" value="NZ_GL379770.1"/>
</dbReference>
<organism evidence="5 6">
    <name type="scientific">Sphingobacterium spiritivorum ATCC 33861</name>
    <dbReference type="NCBI Taxonomy" id="525373"/>
    <lineage>
        <taxon>Bacteria</taxon>
        <taxon>Pseudomonadati</taxon>
        <taxon>Bacteroidota</taxon>
        <taxon>Sphingobacteriia</taxon>
        <taxon>Sphingobacteriales</taxon>
        <taxon>Sphingobacteriaceae</taxon>
        <taxon>Sphingobacterium</taxon>
    </lineage>
</organism>
<evidence type="ECO:0000256" key="3">
    <source>
        <dbReference type="SAM" id="Coils"/>
    </source>
</evidence>
<feature type="coiled-coil region" evidence="3">
    <location>
        <begin position="41"/>
        <end position="75"/>
    </location>
</feature>
<evidence type="ECO:0000256" key="4">
    <source>
        <dbReference type="SAM" id="Phobius"/>
    </source>
</evidence>
<evidence type="ECO:0000313" key="6">
    <source>
        <dbReference type="Proteomes" id="UP000006258"/>
    </source>
</evidence>
<dbReference type="GO" id="GO:0051082">
    <property type="term" value="F:unfolded protein binding"/>
    <property type="evidence" value="ECO:0007669"/>
    <property type="project" value="InterPro"/>
</dbReference>
<proteinExistence type="inferred from homology"/>
<dbReference type="PANTHER" id="PTHR35089:SF1">
    <property type="entry name" value="CHAPERONE PROTEIN SKP"/>
    <property type="match status" value="1"/>
</dbReference>
<dbReference type="SMART" id="SM00935">
    <property type="entry name" value="OmpH"/>
    <property type="match status" value="1"/>
</dbReference>
<comment type="similarity">
    <text evidence="1">Belongs to the Skp family.</text>
</comment>
<sequence>MKSVFALWVCMALCVISVVYVLFLKSDKIGYIESTRIFQEYKGAKVEREKLEEKTKEFKSKLDTLNQEVREAIIRYDGQSAVKKDNQSEQIIQLKQRQLEEYRRMIQENIQSEEANAMNKIAAELNVFLKDYGKRNNYKFIFIANPSGTIAYAEEGTDLTEDVLKELNK</sequence>
<feature type="transmembrane region" description="Helical" evidence="4">
    <location>
        <begin position="6"/>
        <end position="24"/>
    </location>
</feature>
<name>D7VQF8_SPHSI</name>
<dbReference type="eggNOG" id="COG2825">
    <property type="taxonomic scope" value="Bacteria"/>
</dbReference>
<keyword evidence="4" id="KW-0812">Transmembrane</keyword>
<evidence type="ECO:0000256" key="2">
    <source>
        <dbReference type="ARBA" id="ARBA00022729"/>
    </source>
</evidence>
<dbReference type="PANTHER" id="PTHR35089">
    <property type="entry name" value="CHAPERONE PROTEIN SKP"/>
    <property type="match status" value="1"/>
</dbReference>
<protein>
    <submittedName>
        <fullName evidence="5">Outer membrane protein</fullName>
    </submittedName>
</protein>